<proteinExistence type="inferred from homology"/>
<evidence type="ECO:0000256" key="1">
    <source>
        <dbReference type="ARBA" id="ARBA00004196"/>
    </source>
</evidence>
<dbReference type="InterPro" id="IPR058624">
    <property type="entry name" value="MdtA-like_HH"/>
</dbReference>
<feature type="domain" description="Multidrug resistance protein MdtA-like alpha-helical hairpin" evidence="5">
    <location>
        <begin position="109"/>
        <end position="176"/>
    </location>
</feature>
<keyword evidence="10" id="KW-1185">Reference proteome</keyword>
<dbReference type="Gene3D" id="2.40.30.170">
    <property type="match status" value="1"/>
</dbReference>
<feature type="coiled-coil region" evidence="3">
    <location>
        <begin position="114"/>
        <end position="172"/>
    </location>
</feature>
<evidence type="ECO:0000259" key="8">
    <source>
        <dbReference type="Pfam" id="PF25967"/>
    </source>
</evidence>
<keyword evidence="3" id="KW-0175">Coiled coil</keyword>
<evidence type="ECO:0000259" key="5">
    <source>
        <dbReference type="Pfam" id="PF25876"/>
    </source>
</evidence>
<dbReference type="PROSITE" id="PS51257">
    <property type="entry name" value="PROKAR_LIPOPROTEIN"/>
    <property type="match status" value="1"/>
</dbReference>
<name>A0A839SU22_9PROT</name>
<feature type="domain" description="Multidrug resistance protein MdtA-like barrel-sandwich hybrid" evidence="6">
    <location>
        <begin position="67"/>
        <end position="197"/>
    </location>
</feature>
<dbReference type="Pfam" id="PF25876">
    <property type="entry name" value="HH_MFP_RND"/>
    <property type="match status" value="1"/>
</dbReference>
<comment type="subcellular location">
    <subcellularLocation>
        <location evidence="1">Cell envelope</location>
    </subcellularLocation>
</comment>
<evidence type="ECO:0000259" key="7">
    <source>
        <dbReference type="Pfam" id="PF25944"/>
    </source>
</evidence>
<dbReference type="Gene3D" id="2.40.420.20">
    <property type="match status" value="1"/>
</dbReference>
<protein>
    <submittedName>
        <fullName evidence="9">Membrane fusion protein (Multidrug efflux system)</fullName>
    </submittedName>
</protein>
<feature type="chain" id="PRO_5032715202" evidence="4">
    <location>
        <begin position="24"/>
        <end position="381"/>
    </location>
</feature>
<dbReference type="NCBIfam" id="TIGR01730">
    <property type="entry name" value="RND_mfp"/>
    <property type="match status" value="1"/>
</dbReference>
<dbReference type="Pfam" id="PF25917">
    <property type="entry name" value="BSH_RND"/>
    <property type="match status" value="1"/>
</dbReference>
<dbReference type="InterPro" id="IPR058625">
    <property type="entry name" value="MdtA-like_BSH"/>
</dbReference>
<evidence type="ECO:0000256" key="4">
    <source>
        <dbReference type="SAM" id="SignalP"/>
    </source>
</evidence>
<dbReference type="GO" id="GO:0005886">
    <property type="term" value="C:plasma membrane"/>
    <property type="evidence" value="ECO:0007669"/>
    <property type="project" value="TreeGrafter"/>
</dbReference>
<sequence>MLLKHFWGIRNGFLLICTLGLLAACDQQDKTSQTPAAPPPSVTVAPIVSKQISTSLEYVGRTRANQQVELRARVTGFLLERPFKEGSDVNRGQLLYQIDPAEFEAAKKVATAGVERAQATLVDANKTLERSRTLAARGTVSQAKLDESTAAAAQAQADLAAAQADLTAAELNLGYTTITAPISGRIGATTVDAGNLVGPDAGVLATILDLNPIEVEFAISERQMLDYQQRKATGEARSFEPKLRLANDTMLETPGELYFIDNQVDPVTGTIKLRVRFPNAEGLVLPGQFVNVLLVSSEPRDEVVVPQAAVQTSQAGAFVLTVDADNQVTAKPVELGERSGRDIVVKQGVAVGEMLIVEGVQKVRPGAKVSPTVITPVGSDS</sequence>
<keyword evidence="4" id="KW-0732">Signal</keyword>
<dbReference type="SUPFAM" id="SSF111369">
    <property type="entry name" value="HlyD-like secretion proteins"/>
    <property type="match status" value="1"/>
</dbReference>
<dbReference type="Proteomes" id="UP000581135">
    <property type="component" value="Unassembled WGS sequence"/>
</dbReference>
<evidence type="ECO:0000259" key="6">
    <source>
        <dbReference type="Pfam" id="PF25917"/>
    </source>
</evidence>
<dbReference type="RefSeq" id="WP_183417106.1">
    <property type="nucleotide sequence ID" value="NZ_JACHXA010000007.1"/>
</dbReference>
<dbReference type="GO" id="GO:0030313">
    <property type="term" value="C:cell envelope"/>
    <property type="evidence" value="ECO:0007669"/>
    <property type="project" value="UniProtKB-SubCell"/>
</dbReference>
<dbReference type="AlphaFoldDB" id="A0A839SU22"/>
<feature type="domain" description="Multidrug resistance protein MdtA-like beta-barrel" evidence="7">
    <location>
        <begin position="212"/>
        <end position="294"/>
    </location>
</feature>
<evidence type="ECO:0000256" key="3">
    <source>
        <dbReference type="SAM" id="Coils"/>
    </source>
</evidence>
<dbReference type="PANTHER" id="PTHR30158">
    <property type="entry name" value="ACRA/E-RELATED COMPONENT OF DRUG EFFLUX TRANSPORTER"/>
    <property type="match status" value="1"/>
</dbReference>
<comment type="similarity">
    <text evidence="2">Belongs to the membrane fusion protein (MFP) (TC 8.A.1) family.</text>
</comment>
<feature type="domain" description="Multidrug resistance protein MdtA-like C-terminal permuted SH3" evidence="8">
    <location>
        <begin position="303"/>
        <end position="362"/>
    </location>
</feature>
<dbReference type="Pfam" id="PF25944">
    <property type="entry name" value="Beta-barrel_RND"/>
    <property type="match status" value="1"/>
</dbReference>
<dbReference type="Pfam" id="PF25967">
    <property type="entry name" value="RND-MFP_C"/>
    <property type="match status" value="1"/>
</dbReference>
<comment type="caution">
    <text evidence="9">The sequence shown here is derived from an EMBL/GenBank/DDBJ whole genome shotgun (WGS) entry which is preliminary data.</text>
</comment>
<dbReference type="GO" id="GO:0022857">
    <property type="term" value="F:transmembrane transporter activity"/>
    <property type="evidence" value="ECO:0007669"/>
    <property type="project" value="InterPro"/>
</dbReference>
<dbReference type="InterPro" id="IPR058626">
    <property type="entry name" value="MdtA-like_b-barrel"/>
</dbReference>
<dbReference type="FunFam" id="2.40.420.20:FF:000001">
    <property type="entry name" value="Efflux RND transporter periplasmic adaptor subunit"/>
    <property type="match status" value="1"/>
</dbReference>
<gene>
    <name evidence="9" type="ORF">FHR98_002596</name>
</gene>
<dbReference type="Gene3D" id="1.10.287.470">
    <property type="entry name" value="Helix hairpin bin"/>
    <property type="match status" value="1"/>
</dbReference>
<accession>A0A839SU22</accession>
<dbReference type="EMBL" id="JACHXA010000007">
    <property type="protein sequence ID" value="MBB3066291.1"/>
    <property type="molecule type" value="Genomic_DNA"/>
</dbReference>
<dbReference type="GO" id="GO:0046677">
    <property type="term" value="P:response to antibiotic"/>
    <property type="evidence" value="ECO:0007669"/>
    <property type="project" value="TreeGrafter"/>
</dbReference>
<reference evidence="9 10" key="1">
    <citation type="submission" date="2020-08" db="EMBL/GenBank/DDBJ databases">
        <title>Genomic Encyclopedia of Type Strains, Phase III (KMG-III): the genomes of soil and plant-associated and newly described type strains.</title>
        <authorList>
            <person name="Whitman W."/>
        </authorList>
    </citation>
    <scope>NUCLEOTIDE SEQUENCE [LARGE SCALE GENOMIC DNA]</scope>
    <source>
        <strain evidence="9 10">CECT 8803</strain>
    </source>
</reference>
<evidence type="ECO:0000256" key="2">
    <source>
        <dbReference type="ARBA" id="ARBA00009477"/>
    </source>
</evidence>
<dbReference type="Gene3D" id="2.40.50.100">
    <property type="match status" value="1"/>
</dbReference>
<evidence type="ECO:0000313" key="10">
    <source>
        <dbReference type="Proteomes" id="UP000581135"/>
    </source>
</evidence>
<organism evidence="9 10">
    <name type="scientific">Limibacillus halophilus</name>
    <dbReference type="NCBI Taxonomy" id="1579333"/>
    <lineage>
        <taxon>Bacteria</taxon>
        <taxon>Pseudomonadati</taxon>
        <taxon>Pseudomonadota</taxon>
        <taxon>Alphaproteobacteria</taxon>
        <taxon>Rhodospirillales</taxon>
        <taxon>Rhodovibrionaceae</taxon>
        <taxon>Limibacillus</taxon>
    </lineage>
</organism>
<feature type="signal peptide" evidence="4">
    <location>
        <begin position="1"/>
        <end position="23"/>
    </location>
</feature>
<dbReference type="InterPro" id="IPR006143">
    <property type="entry name" value="RND_pump_MFP"/>
</dbReference>
<evidence type="ECO:0000313" key="9">
    <source>
        <dbReference type="EMBL" id="MBB3066291.1"/>
    </source>
</evidence>
<dbReference type="InterPro" id="IPR058627">
    <property type="entry name" value="MdtA-like_C"/>
</dbReference>